<accession>A0AA95MIN1</accession>
<dbReference type="Proteomes" id="UP001178288">
    <property type="component" value="Chromosome"/>
</dbReference>
<reference evidence="3" key="1">
    <citation type="submission" date="2023-05" db="EMBL/GenBank/DDBJ databases">
        <title>Comparative genomics of Bacillaceae isolates and their secondary metabolite potential.</title>
        <authorList>
            <person name="Song L."/>
            <person name="Nielsen L.J."/>
            <person name="Mohite O."/>
            <person name="Xu X."/>
            <person name="Weber T."/>
            <person name="Kovacs A.T."/>
        </authorList>
    </citation>
    <scope>NUCLEOTIDE SEQUENCE</scope>
    <source>
        <strain evidence="3">XLM17</strain>
    </source>
</reference>
<dbReference type="FunFam" id="3.40.50.880:FF:000003">
    <property type="entry name" value="Anthranilate synthase component II"/>
    <property type="match status" value="1"/>
</dbReference>
<evidence type="ECO:0000313" key="3">
    <source>
        <dbReference type="EMBL" id="WHY84275.1"/>
    </source>
</evidence>
<keyword evidence="3" id="KW-0456">Lyase</keyword>
<feature type="domain" description="Glutamine amidotransferase" evidence="2">
    <location>
        <begin position="3"/>
        <end position="187"/>
    </location>
</feature>
<name>A0AA95MIN1_9BACI</name>
<organism evidence="3 4">
    <name type="scientific">Neobacillus novalis</name>
    <dbReference type="NCBI Taxonomy" id="220687"/>
    <lineage>
        <taxon>Bacteria</taxon>
        <taxon>Bacillati</taxon>
        <taxon>Bacillota</taxon>
        <taxon>Bacilli</taxon>
        <taxon>Bacillales</taxon>
        <taxon>Bacillaceae</taxon>
        <taxon>Neobacillus</taxon>
    </lineage>
</organism>
<dbReference type="InterPro" id="IPR050472">
    <property type="entry name" value="Anth_synth/Amidotransfase"/>
</dbReference>
<dbReference type="EC" id="4.1.3.27" evidence="3"/>
<protein>
    <submittedName>
        <fullName evidence="3">Aminodeoxychorismate/anthranilate synthase component II</fullName>
        <ecNumber evidence="3">4.1.3.27</ecNumber>
    </submittedName>
</protein>
<dbReference type="NCBIfam" id="TIGR00566">
    <property type="entry name" value="trpG_papA"/>
    <property type="match status" value="1"/>
</dbReference>
<dbReference type="PANTHER" id="PTHR43418:SF8">
    <property type="entry name" value="SYNTHASE COMPONENT II, PUTATIVE-RELATED"/>
    <property type="match status" value="1"/>
</dbReference>
<proteinExistence type="predicted"/>
<dbReference type="PRINTS" id="PR00099">
    <property type="entry name" value="CPSGATASE"/>
</dbReference>
<dbReference type="InterPro" id="IPR029062">
    <property type="entry name" value="Class_I_gatase-like"/>
</dbReference>
<gene>
    <name evidence="3" type="ORF">QNH39_16580</name>
</gene>
<evidence type="ECO:0000259" key="2">
    <source>
        <dbReference type="Pfam" id="PF00117"/>
    </source>
</evidence>
<evidence type="ECO:0000313" key="4">
    <source>
        <dbReference type="Proteomes" id="UP001178288"/>
    </source>
</evidence>
<dbReference type="CDD" id="cd01743">
    <property type="entry name" value="GATase1_Anthranilate_Synthase"/>
    <property type="match status" value="1"/>
</dbReference>
<dbReference type="PRINTS" id="PR00096">
    <property type="entry name" value="GATASE"/>
</dbReference>
<dbReference type="InterPro" id="IPR006221">
    <property type="entry name" value="TrpG/PapA_dom"/>
</dbReference>
<dbReference type="InterPro" id="IPR017926">
    <property type="entry name" value="GATASE"/>
</dbReference>
<dbReference type="PRINTS" id="PR00097">
    <property type="entry name" value="ANTSNTHASEII"/>
</dbReference>
<dbReference type="EMBL" id="CP126114">
    <property type="protein sequence ID" value="WHY84275.1"/>
    <property type="molecule type" value="Genomic_DNA"/>
</dbReference>
<dbReference type="Gene3D" id="3.40.50.880">
    <property type="match status" value="1"/>
</dbReference>
<dbReference type="PANTHER" id="PTHR43418">
    <property type="entry name" value="MULTIFUNCTIONAL TRYPTOPHAN BIOSYNTHESIS PROTEIN-RELATED"/>
    <property type="match status" value="1"/>
</dbReference>
<dbReference type="GO" id="GO:0000162">
    <property type="term" value="P:L-tryptophan biosynthetic process"/>
    <property type="evidence" value="ECO:0007669"/>
    <property type="project" value="TreeGrafter"/>
</dbReference>
<dbReference type="SUPFAM" id="SSF52317">
    <property type="entry name" value="Class I glutamine amidotransferase-like"/>
    <property type="match status" value="1"/>
</dbReference>
<keyword evidence="1" id="KW-0315">Glutamine amidotransferase</keyword>
<dbReference type="RefSeq" id="WP_066088816.1">
    <property type="nucleotide sequence ID" value="NZ_CP126114.1"/>
</dbReference>
<dbReference type="AlphaFoldDB" id="A0AA95MIN1"/>
<dbReference type="KEGG" id="nnv:QNH39_16580"/>
<dbReference type="GO" id="GO:0004049">
    <property type="term" value="F:anthranilate synthase activity"/>
    <property type="evidence" value="ECO:0007669"/>
    <property type="project" value="UniProtKB-EC"/>
</dbReference>
<keyword evidence="4" id="KW-1185">Reference proteome</keyword>
<evidence type="ECO:0000256" key="1">
    <source>
        <dbReference type="ARBA" id="ARBA00022962"/>
    </source>
</evidence>
<dbReference type="PROSITE" id="PS51273">
    <property type="entry name" value="GATASE_TYPE_1"/>
    <property type="match status" value="1"/>
</dbReference>
<sequence>MILLIDNFDSFTFNLYQYLGELGEKVVVYRNNQLTLDEIESLNPTAIILSPGPGKPEDAGICIELIQTFYQRFPILGICLGHQAIGAAFGSEIRRAQNIRHGKTSFIIHKDSKLFNDLASPLEVMRYHSLSIEKSTIPVELECIAHSIEDQEVMAIQHNQYPVFGLQFHPESIGTPSGKQILKNFLRAIERKEADEELFTPVS</sequence>
<dbReference type="GO" id="GO:0005829">
    <property type="term" value="C:cytosol"/>
    <property type="evidence" value="ECO:0007669"/>
    <property type="project" value="TreeGrafter"/>
</dbReference>
<dbReference type="Pfam" id="PF00117">
    <property type="entry name" value="GATase"/>
    <property type="match status" value="1"/>
</dbReference>